<evidence type="ECO:0000256" key="9">
    <source>
        <dbReference type="PIRNR" id="PIRNR003128"/>
    </source>
</evidence>
<evidence type="ECO:0000256" key="8">
    <source>
        <dbReference type="ARBA" id="ARBA00033408"/>
    </source>
</evidence>
<organism evidence="12 13">
    <name type="scientific">Legionella impletisoli</name>
    <dbReference type="NCBI Taxonomy" id="343510"/>
    <lineage>
        <taxon>Bacteria</taxon>
        <taxon>Pseudomonadati</taxon>
        <taxon>Pseudomonadota</taxon>
        <taxon>Gammaproteobacteria</taxon>
        <taxon>Legionellales</taxon>
        <taxon>Legionellaceae</taxon>
        <taxon>Legionella</taxon>
    </lineage>
</organism>
<dbReference type="InterPro" id="IPR027417">
    <property type="entry name" value="P-loop_NTPase"/>
</dbReference>
<dbReference type="GO" id="GO:0006310">
    <property type="term" value="P:DNA recombination"/>
    <property type="evidence" value="ECO:0007669"/>
    <property type="project" value="InterPro"/>
</dbReference>
<evidence type="ECO:0000256" key="1">
    <source>
        <dbReference type="ARBA" id="ARBA00003618"/>
    </source>
</evidence>
<keyword evidence="6" id="KW-0067">ATP-binding</keyword>
<dbReference type="AlphaFoldDB" id="A0A917JVL6"/>
<dbReference type="NCBIfam" id="NF008121">
    <property type="entry name" value="PRK10869.1"/>
    <property type="match status" value="1"/>
</dbReference>
<dbReference type="Gene3D" id="3.40.50.300">
    <property type="entry name" value="P-loop containing nucleotide triphosphate hydrolases"/>
    <property type="match status" value="2"/>
</dbReference>
<evidence type="ECO:0000313" key="12">
    <source>
        <dbReference type="EMBL" id="GGI84583.1"/>
    </source>
</evidence>
<reference evidence="12" key="2">
    <citation type="submission" date="2020-09" db="EMBL/GenBank/DDBJ databases">
        <authorList>
            <person name="Sun Q."/>
            <person name="Ohkuma M."/>
        </authorList>
    </citation>
    <scope>NUCLEOTIDE SEQUENCE</scope>
    <source>
        <strain evidence="12">JCM 13919</strain>
    </source>
</reference>
<dbReference type="RefSeq" id="WP_131776563.1">
    <property type="nucleotide sequence ID" value="NZ_BMOB01000004.1"/>
</dbReference>
<comment type="function">
    <text evidence="1 9">May be involved in recombinational repair of damaged DNA.</text>
</comment>
<dbReference type="FunFam" id="3.40.50.300:FF:000356">
    <property type="entry name" value="DNA repair protein RecN"/>
    <property type="match status" value="1"/>
</dbReference>
<reference evidence="12" key="1">
    <citation type="journal article" date="2014" name="Int. J. Syst. Evol. Microbiol.">
        <title>Complete genome sequence of Corynebacterium casei LMG S-19264T (=DSM 44701T), isolated from a smear-ripened cheese.</title>
        <authorList>
            <consortium name="US DOE Joint Genome Institute (JGI-PGF)"/>
            <person name="Walter F."/>
            <person name="Albersmeier A."/>
            <person name="Kalinowski J."/>
            <person name="Ruckert C."/>
        </authorList>
    </citation>
    <scope>NUCLEOTIDE SEQUENCE</scope>
    <source>
        <strain evidence="12">JCM 13919</strain>
    </source>
</reference>
<dbReference type="InterPro" id="IPR003395">
    <property type="entry name" value="RecF/RecN/SMC_N"/>
</dbReference>
<protein>
    <recommendedName>
        <fullName evidence="3 9">DNA repair protein RecN</fullName>
    </recommendedName>
    <alternativeName>
        <fullName evidence="8 9">Recombination protein N</fullName>
    </alternativeName>
</protein>
<dbReference type="NCBIfam" id="TIGR00634">
    <property type="entry name" value="recN"/>
    <property type="match status" value="1"/>
</dbReference>
<dbReference type="GO" id="GO:0006281">
    <property type="term" value="P:DNA repair"/>
    <property type="evidence" value="ECO:0007669"/>
    <property type="project" value="UniProtKB-KW"/>
</dbReference>
<evidence type="ECO:0000256" key="3">
    <source>
        <dbReference type="ARBA" id="ARBA00021315"/>
    </source>
</evidence>
<dbReference type="PANTHER" id="PTHR11059">
    <property type="entry name" value="DNA REPAIR PROTEIN RECN"/>
    <property type="match status" value="1"/>
</dbReference>
<dbReference type="GO" id="GO:0009432">
    <property type="term" value="P:SOS response"/>
    <property type="evidence" value="ECO:0007669"/>
    <property type="project" value="TreeGrafter"/>
</dbReference>
<dbReference type="FunFam" id="3.40.50.300:FF:000319">
    <property type="entry name" value="DNA repair protein RecN"/>
    <property type="match status" value="1"/>
</dbReference>
<dbReference type="InterPro" id="IPR004604">
    <property type="entry name" value="DNA_recomb/repair_RecN"/>
</dbReference>
<evidence type="ECO:0000256" key="4">
    <source>
        <dbReference type="ARBA" id="ARBA00022741"/>
    </source>
</evidence>
<proteinExistence type="inferred from homology"/>
<comment type="caution">
    <text evidence="12">The sequence shown here is derived from an EMBL/GenBank/DDBJ whole genome shotgun (WGS) entry which is preliminary data.</text>
</comment>
<dbReference type="GO" id="GO:0005524">
    <property type="term" value="F:ATP binding"/>
    <property type="evidence" value="ECO:0007669"/>
    <property type="project" value="UniProtKB-KW"/>
</dbReference>
<dbReference type="PIRSF" id="PIRSF003128">
    <property type="entry name" value="RecN"/>
    <property type="match status" value="1"/>
</dbReference>
<dbReference type="GO" id="GO:0043590">
    <property type="term" value="C:bacterial nucleoid"/>
    <property type="evidence" value="ECO:0007669"/>
    <property type="project" value="TreeGrafter"/>
</dbReference>
<keyword evidence="13" id="KW-1185">Reference proteome</keyword>
<keyword evidence="4" id="KW-0547">Nucleotide-binding</keyword>
<evidence type="ECO:0000256" key="10">
    <source>
        <dbReference type="SAM" id="Coils"/>
    </source>
</evidence>
<dbReference type="Proteomes" id="UP000630149">
    <property type="component" value="Unassembled WGS sequence"/>
</dbReference>
<dbReference type="CDD" id="cd03241">
    <property type="entry name" value="ABC_RecN"/>
    <property type="match status" value="2"/>
</dbReference>
<keyword evidence="5 9" id="KW-0227">DNA damage</keyword>
<evidence type="ECO:0000256" key="7">
    <source>
        <dbReference type="ARBA" id="ARBA00023204"/>
    </source>
</evidence>
<evidence type="ECO:0000256" key="6">
    <source>
        <dbReference type="ARBA" id="ARBA00022840"/>
    </source>
</evidence>
<sequence>MLTSLRIENFAIVAKLELDFESGMTAFTGETGAGKSIMIDALMLALGDRADVSVIRPGADKCDITACFHYDEHSLPAQWLKEHEVSSDEGVIYLRRVIHGEGRSKSYINGQPFPLQKVKELSERLVDIHGQHQHQSLLHHATHRQQLDQFANHDSLLERVAALFQTAQTIKKEIERLERQHVSEERQELLRFQIEELRHLNSHDGEMQQLHEEHQCLHHAREYLEHAQEINTLLNSDDEPNIIQGLNHIMQRLSSLPAHLEPIKNALELINSALIQCEEANDEITRFSEQISLDPERLNELEARISQLHQAARKYHVDANQLTNVLIELEKELNTLDNSGQKLIELKKDYQSAIEDYQKAAETLRQSRHSYAKKLAGEISGTIQLLGMPHGYIEIEITPLEKMQLHGQDKVEYKVCTNPGMKPDTLNKVASGGELSRISLAIQMITAQRGSTPTLLFDEVDVGIGGATAALVGRLLRTLGERLQVFCVTHQPQVAASAHHHFLVEKHSDQQQTYSHIIRLQDSDKINEIARMLGGLKVTEQTRSHAKELLQQFDTCLA</sequence>
<dbReference type="OrthoDB" id="9806954at2"/>
<dbReference type="SUPFAM" id="SSF52540">
    <property type="entry name" value="P-loop containing nucleoside triphosphate hydrolases"/>
    <property type="match status" value="1"/>
</dbReference>
<feature type="coiled-coil region" evidence="10">
    <location>
        <begin position="160"/>
        <end position="187"/>
    </location>
</feature>
<evidence type="ECO:0000313" key="13">
    <source>
        <dbReference type="Proteomes" id="UP000630149"/>
    </source>
</evidence>
<evidence type="ECO:0000256" key="2">
    <source>
        <dbReference type="ARBA" id="ARBA00009441"/>
    </source>
</evidence>
<keyword evidence="10" id="KW-0175">Coiled coil</keyword>
<dbReference type="Pfam" id="PF02463">
    <property type="entry name" value="SMC_N"/>
    <property type="match status" value="1"/>
</dbReference>
<comment type="similarity">
    <text evidence="2 9">Belongs to the RecN family.</text>
</comment>
<keyword evidence="7 9" id="KW-0234">DNA repair</keyword>
<dbReference type="EMBL" id="BMOB01000004">
    <property type="protein sequence ID" value="GGI84583.1"/>
    <property type="molecule type" value="Genomic_DNA"/>
</dbReference>
<dbReference type="PANTHER" id="PTHR11059:SF0">
    <property type="entry name" value="DNA REPAIR PROTEIN RECN"/>
    <property type="match status" value="1"/>
</dbReference>
<feature type="domain" description="RecF/RecN/SMC N-terminal" evidence="11">
    <location>
        <begin position="1"/>
        <end position="509"/>
    </location>
</feature>
<feature type="coiled-coil region" evidence="10">
    <location>
        <begin position="263"/>
        <end position="367"/>
    </location>
</feature>
<gene>
    <name evidence="12" type="primary">recN</name>
    <name evidence="12" type="ORF">GCM10007966_11450</name>
</gene>
<accession>A0A917JVL6</accession>
<evidence type="ECO:0000256" key="5">
    <source>
        <dbReference type="ARBA" id="ARBA00022763"/>
    </source>
</evidence>
<name>A0A917JVL6_9GAMM</name>
<evidence type="ECO:0000259" key="11">
    <source>
        <dbReference type="Pfam" id="PF02463"/>
    </source>
</evidence>